<gene>
    <name evidence="10" type="primary">potA</name>
    <name evidence="10" type="ORF">SNAT2548_LOCUS34477</name>
</gene>
<dbReference type="SUPFAM" id="SSF90123">
    <property type="entry name" value="ABC transporter transmembrane region"/>
    <property type="match status" value="1"/>
</dbReference>
<feature type="transmembrane region" description="Helical" evidence="8">
    <location>
        <begin position="1036"/>
        <end position="1053"/>
    </location>
</feature>
<evidence type="ECO:0000259" key="9">
    <source>
        <dbReference type="PROSITE" id="PS50893"/>
    </source>
</evidence>
<dbReference type="OrthoDB" id="420182at2759"/>
<dbReference type="InterPro" id="IPR003644">
    <property type="entry name" value="Calx_beta"/>
</dbReference>
<keyword evidence="11" id="KW-1185">Reference proteome</keyword>
<dbReference type="GO" id="GO:0044528">
    <property type="term" value="P:regulation of mitochondrial mRNA stability"/>
    <property type="evidence" value="ECO:0007669"/>
    <property type="project" value="TreeGrafter"/>
</dbReference>
<comment type="caution">
    <text evidence="10">The sequence shown here is derived from an EMBL/GenBank/DDBJ whole genome shotgun (WGS) entry which is preliminary data.</text>
</comment>
<evidence type="ECO:0000313" key="10">
    <source>
        <dbReference type="EMBL" id="CAE7606275.1"/>
    </source>
</evidence>
<keyword evidence="4" id="KW-0106">Calcium</keyword>
<dbReference type="GO" id="GO:0016020">
    <property type="term" value="C:membrane"/>
    <property type="evidence" value="ECO:0007669"/>
    <property type="project" value="InterPro"/>
</dbReference>
<evidence type="ECO:0000256" key="4">
    <source>
        <dbReference type="ARBA" id="ARBA00022837"/>
    </source>
</evidence>
<dbReference type="EMBL" id="CAJNDS010002811">
    <property type="protein sequence ID" value="CAE7606275.1"/>
    <property type="molecule type" value="Genomic_DNA"/>
</dbReference>
<dbReference type="PANTHER" id="PTHR21228:SF40">
    <property type="entry name" value="LD45607P"/>
    <property type="match status" value="1"/>
</dbReference>
<evidence type="ECO:0000313" key="11">
    <source>
        <dbReference type="Proteomes" id="UP000604046"/>
    </source>
</evidence>
<dbReference type="Gene3D" id="1.20.1560.10">
    <property type="entry name" value="ABC transporter type 1, transmembrane domain"/>
    <property type="match status" value="1"/>
</dbReference>
<dbReference type="GO" id="GO:0005524">
    <property type="term" value="F:ATP binding"/>
    <property type="evidence" value="ECO:0007669"/>
    <property type="project" value="InterPro"/>
</dbReference>
<dbReference type="GO" id="GO:0005759">
    <property type="term" value="C:mitochondrial matrix"/>
    <property type="evidence" value="ECO:0007669"/>
    <property type="project" value="TreeGrafter"/>
</dbReference>
<dbReference type="Proteomes" id="UP000604046">
    <property type="component" value="Unassembled WGS sequence"/>
</dbReference>
<feature type="region of interest" description="Disordered" evidence="7">
    <location>
        <begin position="1249"/>
        <end position="1273"/>
    </location>
</feature>
<protein>
    <submittedName>
        <fullName evidence="10">PotA protein</fullName>
    </submittedName>
</protein>
<organism evidence="10 11">
    <name type="scientific">Symbiodinium natans</name>
    <dbReference type="NCBI Taxonomy" id="878477"/>
    <lineage>
        <taxon>Eukaryota</taxon>
        <taxon>Sar</taxon>
        <taxon>Alveolata</taxon>
        <taxon>Dinophyceae</taxon>
        <taxon>Suessiales</taxon>
        <taxon>Symbiodiniaceae</taxon>
        <taxon>Symbiodinium</taxon>
    </lineage>
</organism>
<dbReference type="InterPro" id="IPR027417">
    <property type="entry name" value="P-loop_NTPase"/>
</dbReference>
<sequence>MRVPSSDSAQPWDPSSPAAMLHVLQAADVTKHQNKVILRNASSWRQLLELADGLGQTPHALNACTLLHRLARAVVREGRGLSERARLLRSLEPFQRLLDRILRLVPDLNNMELTNCLWALATLEASDTEAETALLTQLTAGCAKYLDSFEPRNLALSAWALAKVGFVDKAWCRLWAEEVSQRLSTFETRDMTNVIWAFATVHWRDERFLGRFCKEVEIKAECYSPQDIGNTLWALATLSWRSDAALAAISKRCFETAVSFDQQNLSISLWSYATLGYKTMNLFHHMTQLITERIKTFASQGIANVVWALAKFQFQQKCLLMTIAEEAPPRLDEFDPQHLSILAWAYATLEFPNRPLLTALCQAAVRKMDIFNAQHMANMTWAMATLAHKDERYLQVLAAKAMEQVASFNPQECSNLVWAFALLTFRHDPLLKALSIRSQEIVSAFIPQNLGNTAWAYNRLGYRDERLMKCLVSEAAGRLHECAGQEILDLIESISTGGYEDAVQGPQWSLLVTWAGQKYDSVEKFVKISSDMPLGLRKLSDFDRALAVQDYRDHMASFSLVGLGFTYTSKLLREIGVVLLEGSQREHWQIQSQAAAARITGTGNNSDVTKNTEAQEGLKVCRTVCVYRFDLQAVTGQVRTVGPTAVTSGPASEAFELGLFSAILRHPRGGDGEFQALQACARSCLDDLGCNPIGAPPLDGSAVEGELWLHVSEVPCLSCVGAMAQFRKMFPDIKLHIAFNLGRQPSQDGAAASCVPDYEHVPFAVTNITSASHRYQPHESSVSFGPGESMKSFDIELIDDDNFDTTLDFKVILSNAQGCTIQKDLSICQVLIFDNDLFPSSEFREHLHDIQNVQEEELHQIGFRLLWAFMRFTFRHVPTIWWKSIVAVFLAQLGNAYYLMTIYLKVYMVDVCLNVKDESTLERLLVPGSRGLTAAVLGLCWVLPNFILVASDHFEMSVLEMGFHIRQHLRVNLFRKYLNYTRQSRLRVPIQDLKTSMMEDIPTLARDGYLIIFDILKKVMKVACVGYWLLKKHPRSGIPLAIYPTLMLLWLGSRYKRRLWLLKKTGDGGSDTQGWLLHADASYDLVNDYGNRNAIVGKFQKVLQDQRRLVMALKAFSFWSGIVIPWITIIATGFYIATAGKLVTEGELSLGSFLATINLYKDLGDRFDGIYADFEALSEVIDPLSVLTVQFNLETDLPQRMEAHEAHEQYLAKYFAEQSAPAAPVFSDSVYDTVPIFLSDVKIRTSRPPPAGLACRDQDFNPSDTPKSPRLSKPLSARVEQGSLICVTGPPGCGKTSLLSLITKDCLPASGEVRLPPHLRVVRVSSEPSFVKSMGLYANLVFGVLSAEGYHTYTNPERVGRILRRLSLHHSWIFHAVMKDCLQEEEQEELHQLPEEEEDVFKEMERVMKEHEEAATASTLEDPEFELQQDHLRHWYDCMSKSEAKRLHLARAFIASPEVLILHAPLDDLDVGLAKDLLLLMREFVDERGVALDPATKNCRCKRSVFFSAKDTEMCRQIADFTCALGSDTVALSLDPRIETKDGGWLWTCGEGG</sequence>
<dbReference type="InterPro" id="IPR050870">
    <property type="entry name" value="FAST_kinase"/>
</dbReference>
<dbReference type="GO" id="GO:0016887">
    <property type="term" value="F:ATP hydrolysis activity"/>
    <property type="evidence" value="ECO:0007669"/>
    <property type="project" value="InterPro"/>
</dbReference>
<evidence type="ECO:0000256" key="6">
    <source>
        <dbReference type="ARBA" id="ARBA00023136"/>
    </source>
</evidence>
<feature type="transmembrane region" description="Helical" evidence="8">
    <location>
        <begin position="931"/>
        <end position="951"/>
    </location>
</feature>
<feature type="transmembrane region" description="Helical" evidence="8">
    <location>
        <begin position="880"/>
        <end position="900"/>
    </location>
</feature>
<name>A0A812VAG2_9DINO</name>
<keyword evidence="5 8" id="KW-1133">Transmembrane helix</keyword>
<dbReference type="InterPro" id="IPR058917">
    <property type="entry name" value="RESC6_dom"/>
</dbReference>
<keyword evidence="6 8" id="KW-0472">Membrane</keyword>
<keyword evidence="2" id="KW-0732">Signal</keyword>
<dbReference type="PANTHER" id="PTHR21228">
    <property type="entry name" value="FAST LEU-RICH DOMAIN-CONTAINING"/>
    <property type="match status" value="1"/>
</dbReference>
<keyword evidence="1 8" id="KW-0812">Transmembrane</keyword>
<evidence type="ECO:0000256" key="1">
    <source>
        <dbReference type="ARBA" id="ARBA00022692"/>
    </source>
</evidence>
<dbReference type="GO" id="GO:0035770">
    <property type="term" value="C:ribonucleoprotein granule"/>
    <property type="evidence" value="ECO:0007669"/>
    <property type="project" value="TreeGrafter"/>
</dbReference>
<evidence type="ECO:0000256" key="8">
    <source>
        <dbReference type="SAM" id="Phobius"/>
    </source>
</evidence>
<dbReference type="GO" id="GO:0003723">
    <property type="term" value="F:RNA binding"/>
    <property type="evidence" value="ECO:0007669"/>
    <property type="project" value="TreeGrafter"/>
</dbReference>
<evidence type="ECO:0000256" key="2">
    <source>
        <dbReference type="ARBA" id="ARBA00022729"/>
    </source>
</evidence>
<reference evidence="10" key="1">
    <citation type="submission" date="2021-02" db="EMBL/GenBank/DDBJ databases">
        <authorList>
            <person name="Dougan E. K."/>
            <person name="Rhodes N."/>
            <person name="Thang M."/>
            <person name="Chan C."/>
        </authorList>
    </citation>
    <scope>NUCLEOTIDE SEQUENCE</scope>
</reference>
<dbReference type="Pfam" id="PF26188">
    <property type="entry name" value="RESC6"/>
    <property type="match status" value="1"/>
</dbReference>
<dbReference type="InterPro" id="IPR036640">
    <property type="entry name" value="ABC1_TM_sf"/>
</dbReference>
<dbReference type="PROSITE" id="PS50893">
    <property type="entry name" value="ABC_TRANSPORTER_2"/>
    <property type="match status" value="1"/>
</dbReference>
<accession>A0A812VAG2</accession>
<dbReference type="Gene3D" id="3.40.50.300">
    <property type="entry name" value="P-loop containing nucleotide triphosphate hydrolases"/>
    <property type="match status" value="1"/>
</dbReference>
<dbReference type="Pfam" id="PF00005">
    <property type="entry name" value="ABC_tran"/>
    <property type="match status" value="1"/>
</dbReference>
<dbReference type="SUPFAM" id="SSF52540">
    <property type="entry name" value="P-loop containing nucleoside triphosphate hydrolases"/>
    <property type="match status" value="1"/>
</dbReference>
<dbReference type="GO" id="GO:0007154">
    <property type="term" value="P:cell communication"/>
    <property type="evidence" value="ECO:0007669"/>
    <property type="project" value="InterPro"/>
</dbReference>
<evidence type="ECO:0000256" key="3">
    <source>
        <dbReference type="ARBA" id="ARBA00022737"/>
    </source>
</evidence>
<dbReference type="GO" id="GO:0000963">
    <property type="term" value="P:mitochondrial RNA processing"/>
    <property type="evidence" value="ECO:0007669"/>
    <property type="project" value="TreeGrafter"/>
</dbReference>
<keyword evidence="3" id="KW-0677">Repeat</keyword>
<feature type="transmembrane region" description="Helical" evidence="8">
    <location>
        <begin position="1116"/>
        <end position="1137"/>
    </location>
</feature>
<feature type="domain" description="ABC transporter" evidence="9">
    <location>
        <begin position="1255"/>
        <end position="1552"/>
    </location>
</feature>
<dbReference type="SUPFAM" id="SSF141072">
    <property type="entry name" value="CalX-like"/>
    <property type="match status" value="1"/>
</dbReference>
<dbReference type="InterPro" id="IPR038081">
    <property type="entry name" value="CalX-like_sf"/>
</dbReference>
<evidence type="ECO:0000256" key="7">
    <source>
        <dbReference type="SAM" id="MobiDB-lite"/>
    </source>
</evidence>
<dbReference type="Gene3D" id="2.60.40.2030">
    <property type="match status" value="1"/>
</dbReference>
<dbReference type="Pfam" id="PF03160">
    <property type="entry name" value="Calx-beta"/>
    <property type="match status" value="1"/>
</dbReference>
<dbReference type="InterPro" id="IPR003439">
    <property type="entry name" value="ABC_transporter-like_ATP-bd"/>
</dbReference>
<proteinExistence type="predicted"/>
<evidence type="ECO:0000256" key="5">
    <source>
        <dbReference type="ARBA" id="ARBA00022989"/>
    </source>
</evidence>